<gene>
    <name evidence="3" type="ORF">PROFUN_05406</name>
</gene>
<feature type="transmembrane region" description="Helical" evidence="2">
    <location>
        <begin position="16"/>
        <end position="37"/>
    </location>
</feature>
<feature type="region of interest" description="Disordered" evidence="1">
    <location>
        <begin position="383"/>
        <end position="444"/>
    </location>
</feature>
<proteinExistence type="predicted"/>
<dbReference type="AlphaFoldDB" id="A0A2P6NQN5"/>
<evidence type="ECO:0000313" key="4">
    <source>
        <dbReference type="Proteomes" id="UP000241769"/>
    </source>
</evidence>
<feature type="compositionally biased region" description="Low complexity" evidence="1">
    <location>
        <begin position="404"/>
        <end position="431"/>
    </location>
</feature>
<comment type="caution">
    <text evidence="3">The sequence shown here is derived from an EMBL/GenBank/DDBJ whole genome shotgun (WGS) entry which is preliminary data.</text>
</comment>
<evidence type="ECO:0000256" key="2">
    <source>
        <dbReference type="SAM" id="Phobius"/>
    </source>
</evidence>
<reference evidence="3 4" key="1">
    <citation type="journal article" date="2018" name="Genome Biol. Evol.">
        <title>Multiple Roots of Fruiting Body Formation in Amoebozoa.</title>
        <authorList>
            <person name="Hillmann F."/>
            <person name="Forbes G."/>
            <person name="Novohradska S."/>
            <person name="Ferling I."/>
            <person name="Riege K."/>
            <person name="Groth M."/>
            <person name="Westermann M."/>
            <person name="Marz M."/>
            <person name="Spaller T."/>
            <person name="Winckler T."/>
            <person name="Schaap P."/>
            <person name="Glockner G."/>
        </authorList>
    </citation>
    <scope>NUCLEOTIDE SEQUENCE [LARGE SCALE GENOMIC DNA]</scope>
    <source>
        <strain evidence="3 4">Jena</strain>
    </source>
</reference>
<evidence type="ECO:0000256" key="1">
    <source>
        <dbReference type="SAM" id="MobiDB-lite"/>
    </source>
</evidence>
<name>A0A2P6NQN5_9EUKA</name>
<feature type="compositionally biased region" description="Polar residues" evidence="1">
    <location>
        <begin position="394"/>
        <end position="403"/>
    </location>
</feature>
<keyword evidence="4" id="KW-1185">Reference proteome</keyword>
<keyword evidence="2" id="KW-0472">Membrane</keyword>
<protein>
    <submittedName>
        <fullName evidence="3">Uncharacterized protein</fullName>
    </submittedName>
</protein>
<organism evidence="3 4">
    <name type="scientific">Planoprotostelium fungivorum</name>
    <dbReference type="NCBI Taxonomy" id="1890364"/>
    <lineage>
        <taxon>Eukaryota</taxon>
        <taxon>Amoebozoa</taxon>
        <taxon>Evosea</taxon>
        <taxon>Variosea</taxon>
        <taxon>Cavosteliida</taxon>
        <taxon>Cavosteliaceae</taxon>
        <taxon>Planoprotostelium</taxon>
    </lineage>
</organism>
<dbReference type="EMBL" id="MDYQ01000033">
    <property type="protein sequence ID" value="PRP86265.1"/>
    <property type="molecule type" value="Genomic_DNA"/>
</dbReference>
<dbReference type="InParanoid" id="A0A2P6NQN5"/>
<evidence type="ECO:0000313" key="3">
    <source>
        <dbReference type="EMBL" id="PRP86265.1"/>
    </source>
</evidence>
<keyword evidence="2" id="KW-0812">Transmembrane</keyword>
<sequence>MADKVPTQIDILLEKLAYIAKGSAIIIVGLTAAGFAAKLMGYHYSNAPEPQGRQGGGGVTDEELQIVGMKIQEISTALSTLKAKFSRAQRDDENMLRAEVAAVKREIASFVHGLSKANIAFDPEQQQQLNQLINSMLMQVNEFEALVGARPEMPPPAPVDYVRPIPEDIQCFQVSKREVKGFLDLEAADRGPWALHGVLTVTEIIRKTNTYETNTHTTNMISRFARFILVLCFLLALTRAQETTTIEETTSDGQNPGTTASSGLTYPPVHTSCGGTCKQNATCCGTDSHCAGSAVQPRCCPNTSGFCGCLSNRGFCSGSVYGGNYGSEYDTFGACYNAQLATCTYEPTPNLWVVCPLNYEPCKSSSSFSCCAPDTFCVTSTFNSSTPRCEPRNGNASSNGATASTPGDSNGTGSSSNGSNSPGADTQSTSTGGSGSTQGTGQSSDASIATISAMIFASVGLLLVVNAV</sequence>
<keyword evidence="2" id="KW-1133">Transmembrane helix</keyword>
<dbReference type="Proteomes" id="UP000241769">
    <property type="component" value="Unassembled WGS sequence"/>
</dbReference>
<accession>A0A2P6NQN5</accession>